<organism evidence="3 4">
    <name type="scientific">Candidatus Dojkabacteria bacterium</name>
    <dbReference type="NCBI Taxonomy" id="2099670"/>
    <lineage>
        <taxon>Bacteria</taxon>
        <taxon>Candidatus Dojkabacteria</taxon>
    </lineage>
</organism>
<dbReference type="Proteomes" id="UP000760819">
    <property type="component" value="Unassembled WGS sequence"/>
</dbReference>
<feature type="compositionally biased region" description="Polar residues" evidence="1">
    <location>
        <begin position="188"/>
        <end position="211"/>
    </location>
</feature>
<feature type="region of interest" description="Disordered" evidence="1">
    <location>
        <begin position="340"/>
        <end position="360"/>
    </location>
</feature>
<feature type="compositionally biased region" description="Low complexity" evidence="1">
    <location>
        <begin position="158"/>
        <end position="170"/>
    </location>
</feature>
<feature type="region of interest" description="Disordered" evidence="1">
    <location>
        <begin position="1"/>
        <end position="243"/>
    </location>
</feature>
<reference evidence="3" key="2">
    <citation type="journal article" date="2021" name="Microbiome">
        <title>Successional dynamics and alternative stable states in a saline activated sludge microbial community over 9 years.</title>
        <authorList>
            <person name="Wang Y."/>
            <person name="Ye J."/>
            <person name="Ju F."/>
            <person name="Liu L."/>
            <person name="Boyd J.A."/>
            <person name="Deng Y."/>
            <person name="Parks D.H."/>
            <person name="Jiang X."/>
            <person name="Yin X."/>
            <person name="Woodcroft B.J."/>
            <person name="Tyson G.W."/>
            <person name="Hugenholtz P."/>
            <person name="Polz M.F."/>
            <person name="Zhang T."/>
        </authorList>
    </citation>
    <scope>NUCLEOTIDE SEQUENCE</scope>
    <source>
        <strain evidence="3">HKST-UBA12</strain>
    </source>
</reference>
<proteinExistence type="predicted"/>
<dbReference type="AlphaFoldDB" id="A0A955I7H1"/>
<evidence type="ECO:0000313" key="4">
    <source>
        <dbReference type="Proteomes" id="UP000760819"/>
    </source>
</evidence>
<keyword evidence="2" id="KW-0472">Membrane</keyword>
<gene>
    <name evidence="3" type="ORF">KC640_02645</name>
</gene>
<feature type="compositionally biased region" description="Basic and acidic residues" evidence="1">
    <location>
        <begin position="230"/>
        <end position="242"/>
    </location>
</feature>
<evidence type="ECO:0000256" key="2">
    <source>
        <dbReference type="SAM" id="Phobius"/>
    </source>
</evidence>
<feature type="compositionally biased region" description="Low complexity" evidence="1">
    <location>
        <begin position="79"/>
        <end position="101"/>
    </location>
</feature>
<reference evidence="3" key="1">
    <citation type="submission" date="2020-04" db="EMBL/GenBank/DDBJ databases">
        <authorList>
            <person name="Zhang T."/>
        </authorList>
    </citation>
    <scope>NUCLEOTIDE SEQUENCE</scope>
    <source>
        <strain evidence="3">HKST-UBA12</strain>
    </source>
</reference>
<evidence type="ECO:0000313" key="3">
    <source>
        <dbReference type="EMBL" id="MCA9379302.1"/>
    </source>
</evidence>
<feature type="compositionally biased region" description="Low complexity" evidence="1">
    <location>
        <begin position="41"/>
        <end position="53"/>
    </location>
</feature>
<accession>A0A955I7H1</accession>
<keyword evidence="2" id="KW-1133">Transmembrane helix</keyword>
<feature type="compositionally biased region" description="Polar residues" evidence="1">
    <location>
        <begin position="393"/>
        <end position="405"/>
    </location>
</feature>
<name>A0A955I7H1_9BACT</name>
<sequence length="571" mass="58329">MPQDDATPAGGQAAQPILPGASSLANTGGGAAVNEPGTGSAAVAPANPAAQPVDLPGAATPSATQAVMPPQSADPFATPAWLQPAPVPAVAQPSLAASATPSPAPVPTPAVQPVNVAPVAASSAVPAPNAAPDPLTGGPIDWDAIAKRFEEQSAEQSTAAPATPVATPIAGPEAPASDVTEPLPTTVEPATSIPQTAASTTPANVSTSPESNPAPIPVIPGLDNGLPDLPAEKPKEKKEKKGGLKAFLEGFGVDLSVLPWNRNRKKQDKVQEDKKTDGSSETTSQPKETPISPAELAAVAALPEKPLVLLAGEPTDTKPELTGLEGIPKDLFDPGNLVAPAPLPSPAMETTNGDNSQSPKGPGLGKILAFFVVLLIVVMGILLLLTQVLSGVNTSPAPTDNNPPITTTTTTSSTTSSSTGVEVPGDQVPQVGVRNIYIYLVALAADPAAIPDGSVQIGDDFLVRVLATENVETTEPVAVALAKLLSIDTEDYPGTDYLNLLSQSGVKALVKEGENGTLIIDIQGAFTVPSADDCYFAKQQIERTIENYTFNYTLTYNGSEEDWEQLSPAKN</sequence>
<feature type="compositionally biased region" description="Basic and acidic residues" evidence="1">
    <location>
        <begin position="268"/>
        <end position="278"/>
    </location>
</feature>
<comment type="caution">
    <text evidence="3">The sequence shown here is derived from an EMBL/GenBank/DDBJ whole genome shotgun (WGS) entry which is preliminary data.</text>
</comment>
<feature type="compositionally biased region" description="Low complexity" evidence="1">
    <location>
        <begin position="406"/>
        <end position="419"/>
    </location>
</feature>
<protein>
    <submittedName>
        <fullName evidence="3">Uncharacterized protein</fullName>
    </submittedName>
</protein>
<feature type="compositionally biased region" description="Polar residues" evidence="1">
    <location>
        <begin position="348"/>
        <end position="359"/>
    </location>
</feature>
<feature type="region of interest" description="Disordered" evidence="1">
    <location>
        <begin position="393"/>
        <end position="426"/>
    </location>
</feature>
<keyword evidence="2" id="KW-0812">Transmembrane</keyword>
<feature type="region of interest" description="Disordered" evidence="1">
    <location>
        <begin position="257"/>
        <end position="292"/>
    </location>
</feature>
<dbReference type="EMBL" id="JAGQLI010000135">
    <property type="protein sequence ID" value="MCA9379302.1"/>
    <property type="molecule type" value="Genomic_DNA"/>
</dbReference>
<feature type="compositionally biased region" description="Low complexity" evidence="1">
    <location>
        <begin position="111"/>
        <end position="132"/>
    </location>
</feature>
<feature type="transmembrane region" description="Helical" evidence="2">
    <location>
        <begin position="367"/>
        <end position="389"/>
    </location>
</feature>
<evidence type="ECO:0000256" key="1">
    <source>
        <dbReference type="SAM" id="MobiDB-lite"/>
    </source>
</evidence>